<reference evidence="2 3" key="1">
    <citation type="submission" date="2020-08" db="EMBL/GenBank/DDBJ databases">
        <title>Genomic Encyclopedia of Type Strains, Phase IV (KMG-IV): sequencing the most valuable type-strain genomes for metagenomic binning, comparative biology and taxonomic classification.</title>
        <authorList>
            <person name="Goeker M."/>
        </authorList>
    </citation>
    <scope>NUCLEOTIDE SEQUENCE [LARGE SCALE GENOMIC DNA]</scope>
    <source>
        <strain evidence="2 3">DSM 102238</strain>
    </source>
</reference>
<evidence type="ECO:0000256" key="1">
    <source>
        <dbReference type="SAM" id="MobiDB-lite"/>
    </source>
</evidence>
<dbReference type="EMBL" id="JACIEK010000003">
    <property type="protein sequence ID" value="MBB3998001.1"/>
    <property type="molecule type" value="Genomic_DNA"/>
</dbReference>
<dbReference type="RefSeq" id="WP_183199533.1">
    <property type="nucleotide sequence ID" value="NZ_JACIEK010000003.1"/>
</dbReference>
<dbReference type="AlphaFoldDB" id="A0A7W6EAZ5"/>
<evidence type="ECO:0000313" key="2">
    <source>
        <dbReference type="EMBL" id="MBB3998001.1"/>
    </source>
</evidence>
<dbReference type="Proteomes" id="UP000542776">
    <property type="component" value="Unassembled WGS sequence"/>
</dbReference>
<feature type="region of interest" description="Disordered" evidence="1">
    <location>
        <begin position="24"/>
        <end position="55"/>
    </location>
</feature>
<gene>
    <name evidence="2" type="ORF">GGR04_001839</name>
</gene>
<accession>A0A7W6EAZ5</accession>
<name>A0A7W6EAZ5_9HYPH</name>
<organism evidence="2 3">
    <name type="scientific">Aureimonas pseudogalii</name>
    <dbReference type="NCBI Taxonomy" id="1744844"/>
    <lineage>
        <taxon>Bacteria</taxon>
        <taxon>Pseudomonadati</taxon>
        <taxon>Pseudomonadota</taxon>
        <taxon>Alphaproteobacteria</taxon>
        <taxon>Hyphomicrobiales</taxon>
        <taxon>Aurantimonadaceae</taxon>
        <taxon>Aureimonas</taxon>
    </lineage>
</organism>
<proteinExistence type="predicted"/>
<comment type="caution">
    <text evidence="2">The sequence shown here is derived from an EMBL/GenBank/DDBJ whole genome shotgun (WGS) entry which is preliminary data.</text>
</comment>
<protein>
    <submittedName>
        <fullName evidence="2">Uncharacterized protein</fullName>
    </submittedName>
</protein>
<sequence length="55" mass="6244">MSDHAPIDPAKLQRQKRLEETLKENLKRRKQQARARSDAPPVAPANEVPAGEDER</sequence>
<evidence type="ECO:0000313" key="3">
    <source>
        <dbReference type="Proteomes" id="UP000542776"/>
    </source>
</evidence>
<keyword evidence="3" id="KW-1185">Reference proteome</keyword>